<evidence type="ECO:0000256" key="5">
    <source>
        <dbReference type="ARBA" id="ARBA00022628"/>
    </source>
</evidence>
<sequence>MALLQTSLIWTVYAIVVTILVAVASVFIYVYQTPRDRCPSVTLTCIVAITTLLATVLLVPVDVALVSSTTYPALGRRKDWATQSEVDMMLLCLKVTYYFLYSLDAILCLIVIPFIYFWYEEYEEVAPESEEYSFGLRVWTAFRYTISFIAIVVVLFLVGFFVPVAKDGYGGGDGLDYFKKLLTESRGERALTFALGLLITIGLCLYVLYTSTGLALFPIALIKGSSSVASPTSTATTAVQLGSNRERQRQLEGRCRGNPGLLSSKDRRELDTLVREERTLIRRQRLADESQGKDQSRPTRLWLKIEAIFHPFRLLSGVILLFIALIIWISMLLTAVDKAKNSLCKQRCGYILGHINVFNPVNWVLVQSAKVFPVDYVIFTILVLFLFSSSIVGVSAVGIRFFWIRIFQIRKGYTSPQALLLSTAMLILIMLALNYSTSMILAPQYATYGPQTFCDRELNLSGNQPDCSGSKHLIKPCSEVADSLSAKKVCTPSVASTFLNRVTMNFPFFGAIFFWIQFAFLGIYLLVMATALLRSPKLDEQQLDEDAEEEEEERLLASTRGRIDTSWEDITSRLRRQNDVDQVRA</sequence>
<evidence type="ECO:0000256" key="3">
    <source>
        <dbReference type="ARBA" id="ARBA00017088"/>
    </source>
</evidence>
<dbReference type="PANTHER" id="PTHR16130:SF2">
    <property type="entry name" value="LYSOSOMAL COBALAMIN TRANSPORT ESCORT PROTEIN LMBD1"/>
    <property type="match status" value="1"/>
</dbReference>
<reference evidence="13 14" key="1">
    <citation type="submission" date="2019-04" db="EMBL/GenBank/DDBJ databases">
        <title>Friends and foes A comparative genomics studyof 23 Aspergillus species from section Flavi.</title>
        <authorList>
            <consortium name="DOE Joint Genome Institute"/>
            <person name="Kjaerbolling I."/>
            <person name="Vesth T."/>
            <person name="Frisvad J.C."/>
            <person name="Nybo J.L."/>
            <person name="Theobald S."/>
            <person name="Kildgaard S."/>
            <person name="Isbrandt T."/>
            <person name="Kuo A."/>
            <person name="Sato A."/>
            <person name="Lyhne E.K."/>
            <person name="Kogle M.E."/>
            <person name="Wiebenga A."/>
            <person name="Kun R.S."/>
            <person name="Lubbers R.J."/>
            <person name="Makela M.R."/>
            <person name="Barry K."/>
            <person name="Chovatia M."/>
            <person name="Clum A."/>
            <person name="Daum C."/>
            <person name="Haridas S."/>
            <person name="He G."/>
            <person name="LaButti K."/>
            <person name="Lipzen A."/>
            <person name="Mondo S."/>
            <person name="Riley R."/>
            <person name="Salamov A."/>
            <person name="Simmons B.A."/>
            <person name="Magnuson J.K."/>
            <person name="Henrissat B."/>
            <person name="Mortensen U.H."/>
            <person name="Larsen T.O."/>
            <person name="Devries R.P."/>
            <person name="Grigoriev I.V."/>
            <person name="Machida M."/>
            <person name="Baker S.E."/>
            <person name="Andersen M.R."/>
        </authorList>
    </citation>
    <scope>NUCLEOTIDE SEQUENCE [LARGE SCALE GENOMIC DNA]</scope>
    <source>
        <strain evidence="13 14">IBT 29228</strain>
    </source>
</reference>
<dbReference type="PANTHER" id="PTHR16130">
    <property type="entry name" value="LYSOSOMAL COBALAMIN TRANSPORTER-RELATED"/>
    <property type="match status" value="1"/>
</dbReference>
<gene>
    <name evidence="13" type="ORF">BDV26DRAFT_282842</name>
</gene>
<evidence type="ECO:0000256" key="10">
    <source>
        <dbReference type="ARBA" id="ARBA00023285"/>
    </source>
</evidence>
<feature type="transmembrane region" description="Helical" evidence="12">
    <location>
        <begin position="348"/>
        <end position="365"/>
    </location>
</feature>
<evidence type="ECO:0000256" key="1">
    <source>
        <dbReference type="ARBA" id="ARBA00004155"/>
    </source>
</evidence>
<proteinExistence type="inferred from homology"/>
<dbReference type="InterPro" id="IPR006876">
    <property type="entry name" value="LMBR1-like_membr_prot"/>
</dbReference>
<evidence type="ECO:0000256" key="7">
    <source>
        <dbReference type="ARBA" id="ARBA00022989"/>
    </source>
</evidence>
<protein>
    <recommendedName>
        <fullName evidence="3">Probable lysosomal cobalamin transporter</fullName>
    </recommendedName>
</protein>
<evidence type="ECO:0000256" key="8">
    <source>
        <dbReference type="ARBA" id="ARBA00023136"/>
    </source>
</evidence>
<evidence type="ECO:0000256" key="2">
    <source>
        <dbReference type="ARBA" id="ARBA00009901"/>
    </source>
</evidence>
<keyword evidence="8 12" id="KW-0472">Membrane</keyword>
<keyword evidence="5" id="KW-0846">Cobalamin</keyword>
<feature type="transmembrane region" description="Helical" evidence="12">
    <location>
        <begin position="314"/>
        <end position="336"/>
    </location>
</feature>
<keyword evidence="6 12" id="KW-0812">Transmembrane</keyword>
<comment type="subcellular location">
    <subcellularLocation>
        <location evidence="1">Lysosome membrane</location>
        <topology evidence="1">Multi-pass membrane protein</topology>
    </subcellularLocation>
</comment>
<keyword evidence="7 12" id="KW-1133">Transmembrane helix</keyword>
<evidence type="ECO:0000256" key="12">
    <source>
        <dbReference type="SAM" id="Phobius"/>
    </source>
</evidence>
<feature type="transmembrane region" description="Helical" evidence="12">
    <location>
        <begin position="139"/>
        <end position="162"/>
    </location>
</feature>
<dbReference type="GO" id="GO:0031419">
    <property type="term" value="F:cobalamin binding"/>
    <property type="evidence" value="ECO:0007669"/>
    <property type="project" value="UniProtKB-KW"/>
</dbReference>
<keyword evidence="4" id="KW-0813">Transport</keyword>
<feature type="transmembrane region" description="Helical" evidence="12">
    <location>
        <begin position="41"/>
        <end position="74"/>
    </location>
</feature>
<dbReference type="GO" id="GO:0005774">
    <property type="term" value="C:vacuolar membrane"/>
    <property type="evidence" value="ECO:0007669"/>
    <property type="project" value="TreeGrafter"/>
</dbReference>
<dbReference type="Pfam" id="PF04791">
    <property type="entry name" value="LMBR1"/>
    <property type="match status" value="1"/>
</dbReference>
<dbReference type="EMBL" id="ML736245">
    <property type="protein sequence ID" value="KAE8376191.1"/>
    <property type="molecule type" value="Genomic_DNA"/>
</dbReference>
<keyword evidence="9" id="KW-0458">Lysosome</keyword>
<keyword evidence="10" id="KW-0170">Cobalt</keyword>
<organism evidence="13 14">
    <name type="scientific">Aspergillus bertholletiae</name>
    <dbReference type="NCBI Taxonomy" id="1226010"/>
    <lineage>
        <taxon>Eukaryota</taxon>
        <taxon>Fungi</taxon>
        <taxon>Dikarya</taxon>
        <taxon>Ascomycota</taxon>
        <taxon>Pezizomycotina</taxon>
        <taxon>Eurotiomycetes</taxon>
        <taxon>Eurotiomycetidae</taxon>
        <taxon>Eurotiales</taxon>
        <taxon>Aspergillaceae</taxon>
        <taxon>Aspergillus</taxon>
        <taxon>Aspergillus subgen. Circumdati</taxon>
    </lineage>
</organism>
<evidence type="ECO:0000313" key="14">
    <source>
        <dbReference type="Proteomes" id="UP000326198"/>
    </source>
</evidence>
<dbReference type="InterPro" id="IPR050854">
    <property type="entry name" value="LMBD1_LysCbl_Transport"/>
</dbReference>
<name>A0A5N7B2F9_9EURO</name>
<comment type="similarity">
    <text evidence="2">Belongs to the LIMR family. LMBRD1 subfamily.</text>
</comment>
<evidence type="ECO:0000256" key="6">
    <source>
        <dbReference type="ARBA" id="ARBA00022692"/>
    </source>
</evidence>
<evidence type="ECO:0000313" key="13">
    <source>
        <dbReference type="EMBL" id="KAE8376191.1"/>
    </source>
</evidence>
<dbReference type="OrthoDB" id="73273at2759"/>
<comment type="function">
    <text evidence="11">Probable lysosomal cobalamin transporter. Required to export cobalamin from lysosomes allowing its conversion to cofactors.</text>
</comment>
<feature type="transmembrane region" description="Helical" evidence="12">
    <location>
        <begin position="377"/>
        <end position="403"/>
    </location>
</feature>
<evidence type="ECO:0000256" key="9">
    <source>
        <dbReference type="ARBA" id="ARBA00023228"/>
    </source>
</evidence>
<feature type="transmembrane region" description="Helical" evidence="12">
    <location>
        <begin position="7"/>
        <end position="29"/>
    </location>
</feature>
<accession>A0A5N7B2F9</accession>
<evidence type="ECO:0000256" key="11">
    <source>
        <dbReference type="ARBA" id="ARBA00025515"/>
    </source>
</evidence>
<feature type="transmembrane region" description="Helical" evidence="12">
    <location>
        <begin position="508"/>
        <end position="533"/>
    </location>
</feature>
<feature type="transmembrane region" description="Helical" evidence="12">
    <location>
        <begin position="95"/>
        <end position="119"/>
    </location>
</feature>
<feature type="transmembrane region" description="Helical" evidence="12">
    <location>
        <begin position="190"/>
        <end position="209"/>
    </location>
</feature>
<dbReference type="AlphaFoldDB" id="A0A5N7B2F9"/>
<evidence type="ECO:0000256" key="4">
    <source>
        <dbReference type="ARBA" id="ARBA00022448"/>
    </source>
</evidence>
<feature type="transmembrane region" description="Helical" evidence="12">
    <location>
        <begin position="415"/>
        <end position="435"/>
    </location>
</feature>
<dbReference type="GO" id="GO:0072665">
    <property type="term" value="P:protein localization to vacuole"/>
    <property type="evidence" value="ECO:0007669"/>
    <property type="project" value="TreeGrafter"/>
</dbReference>
<dbReference type="Proteomes" id="UP000326198">
    <property type="component" value="Unassembled WGS sequence"/>
</dbReference>
<keyword evidence="14" id="KW-1185">Reference proteome</keyword>